<proteinExistence type="predicted"/>
<evidence type="ECO:0000256" key="4">
    <source>
        <dbReference type="SAM" id="Coils"/>
    </source>
</evidence>
<dbReference type="GO" id="GO:0031410">
    <property type="term" value="C:cytoplasmic vesicle"/>
    <property type="evidence" value="ECO:0007669"/>
    <property type="project" value="TreeGrafter"/>
</dbReference>
<accession>A0AAV4A3R1</accession>
<comment type="subcellular location">
    <subcellularLocation>
        <location evidence="1">Mitochondrion</location>
    </subcellularLocation>
</comment>
<dbReference type="Proteomes" id="UP000735302">
    <property type="component" value="Unassembled WGS sequence"/>
</dbReference>
<organism evidence="6 7">
    <name type="scientific">Plakobranchus ocellatus</name>
    <dbReference type="NCBI Taxonomy" id="259542"/>
    <lineage>
        <taxon>Eukaryota</taxon>
        <taxon>Metazoa</taxon>
        <taxon>Spiralia</taxon>
        <taxon>Lophotrochozoa</taxon>
        <taxon>Mollusca</taxon>
        <taxon>Gastropoda</taxon>
        <taxon>Heterobranchia</taxon>
        <taxon>Euthyneura</taxon>
        <taxon>Panpulmonata</taxon>
        <taxon>Sacoglossa</taxon>
        <taxon>Placobranchoidea</taxon>
        <taxon>Plakobranchidae</taxon>
        <taxon>Plakobranchus</taxon>
    </lineage>
</organism>
<reference evidence="6 7" key="1">
    <citation type="journal article" date="2021" name="Elife">
        <title>Chloroplast acquisition without the gene transfer in kleptoplastic sea slugs, Plakobranchus ocellatus.</title>
        <authorList>
            <person name="Maeda T."/>
            <person name="Takahashi S."/>
            <person name="Yoshida T."/>
            <person name="Shimamura S."/>
            <person name="Takaki Y."/>
            <person name="Nagai Y."/>
            <person name="Toyoda A."/>
            <person name="Suzuki Y."/>
            <person name="Arimoto A."/>
            <person name="Ishii H."/>
            <person name="Satoh N."/>
            <person name="Nishiyama T."/>
            <person name="Hasebe M."/>
            <person name="Maruyama T."/>
            <person name="Minagawa J."/>
            <person name="Obokata J."/>
            <person name="Shigenobu S."/>
        </authorList>
    </citation>
    <scope>NUCLEOTIDE SEQUENCE [LARGE SCALE GENOMIC DNA]</scope>
</reference>
<dbReference type="GO" id="GO:0017022">
    <property type="term" value="F:myosin binding"/>
    <property type="evidence" value="ECO:0007669"/>
    <property type="project" value="TreeGrafter"/>
</dbReference>
<dbReference type="SMART" id="SM01424">
    <property type="entry name" value="HAP1_N"/>
    <property type="match status" value="1"/>
</dbReference>
<dbReference type="GO" id="GO:0047496">
    <property type="term" value="P:vesicle transport along microtubule"/>
    <property type="evidence" value="ECO:0007669"/>
    <property type="project" value="TreeGrafter"/>
</dbReference>
<dbReference type="PANTHER" id="PTHR15751:SF12">
    <property type="entry name" value="TRAFFICKING KINESIN-BINDING PROTEIN MILT"/>
    <property type="match status" value="1"/>
</dbReference>
<keyword evidence="2 4" id="KW-0175">Coiled coil</keyword>
<evidence type="ECO:0000256" key="3">
    <source>
        <dbReference type="ARBA" id="ARBA00023128"/>
    </source>
</evidence>
<dbReference type="AlphaFoldDB" id="A0AAV4A3R1"/>
<dbReference type="InterPro" id="IPR051946">
    <property type="entry name" value="Intracell_Traff-Reg"/>
</dbReference>
<dbReference type="GO" id="GO:0048311">
    <property type="term" value="P:mitochondrion distribution"/>
    <property type="evidence" value="ECO:0007669"/>
    <property type="project" value="TreeGrafter"/>
</dbReference>
<dbReference type="GO" id="GO:0006605">
    <property type="term" value="P:protein targeting"/>
    <property type="evidence" value="ECO:0007669"/>
    <property type="project" value="TreeGrafter"/>
</dbReference>
<keyword evidence="7" id="KW-1185">Reference proteome</keyword>
<sequence length="199" mass="22140">MPSFEDMEAADLDICDRLDLLSGESRSEGAGSVSSESSFYAESISCGPVTSVRLTSPTSFAVLFRRCRDERDALYSSCSSSSSSLQVEDRSGQGELNPWTEVLCAERVSQMTKTYNDIEAVTRLLEEKERDLELAARIGQTLLSKNKELSSRAECLEEQLGQATERVNQLRHEMGMKDELLRFYNEDLERDGGGDTPTV</sequence>
<feature type="coiled-coil region" evidence="4">
    <location>
        <begin position="118"/>
        <end position="173"/>
    </location>
</feature>
<dbReference type="Pfam" id="PF04849">
    <property type="entry name" value="HAP1_N"/>
    <property type="match status" value="1"/>
</dbReference>
<protein>
    <submittedName>
        <fullName evidence="6">Trafficking kinesin-binding protein 1</fullName>
    </submittedName>
</protein>
<dbReference type="GO" id="GO:0005739">
    <property type="term" value="C:mitochondrion"/>
    <property type="evidence" value="ECO:0007669"/>
    <property type="project" value="UniProtKB-SubCell"/>
</dbReference>
<evidence type="ECO:0000313" key="7">
    <source>
        <dbReference type="Proteomes" id="UP000735302"/>
    </source>
</evidence>
<evidence type="ECO:0000256" key="2">
    <source>
        <dbReference type="ARBA" id="ARBA00023054"/>
    </source>
</evidence>
<evidence type="ECO:0000256" key="1">
    <source>
        <dbReference type="ARBA" id="ARBA00004173"/>
    </source>
</evidence>
<feature type="domain" description="HAP1 N-terminal" evidence="5">
    <location>
        <begin position="15"/>
        <end position="199"/>
    </location>
</feature>
<dbReference type="PANTHER" id="PTHR15751">
    <property type="entry name" value="TRAFFICKING KINESIN-BINDING PROTEIN"/>
    <property type="match status" value="1"/>
</dbReference>
<evidence type="ECO:0000259" key="5">
    <source>
        <dbReference type="SMART" id="SM01424"/>
    </source>
</evidence>
<dbReference type="InterPro" id="IPR006933">
    <property type="entry name" value="HAP1_N"/>
</dbReference>
<name>A0AAV4A3R1_9GAST</name>
<keyword evidence="3" id="KW-0496">Mitochondrion</keyword>
<gene>
    <name evidence="6" type="ORF">PoB_002800200</name>
</gene>
<evidence type="ECO:0000313" key="6">
    <source>
        <dbReference type="EMBL" id="GFO01497.1"/>
    </source>
</evidence>
<dbReference type="EMBL" id="BLXT01003297">
    <property type="protein sequence ID" value="GFO01497.1"/>
    <property type="molecule type" value="Genomic_DNA"/>
</dbReference>
<comment type="caution">
    <text evidence="6">The sequence shown here is derived from an EMBL/GenBank/DDBJ whole genome shotgun (WGS) entry which is preliminary data.</text>
</comment>